<evidence type="ECO:0000256" key="2">
    <source>
        <dbReference type="PROSITE-ProRule" id="PRU00708"/>
    </source>
</evidence>
<dbReference type="InterPro" id="IPR011990">
    <property type="entry name" value="TPR-like_helical_dom_sf"/>
</dbReference>
<comment type="caution">
    <text evidence="3">The sequence shown here is derived from an EMBL/GenBank/DDBJ whole genome shotgun (WGS) entry which is preliminary data.</text>
</comment>
<feature type="repeat" description="PPR" evidence="2">
    <location>
        <begin position="82"/>
        <end position="116"/>
    </location>
</feature>
<evidence type="ECO:0000256" key="1">
    <source>
        <dbReference type="ARBA" id="ARBA00022737"/>
    </source>
</evidence>
<proteinExistence type="predicted"/>
<protein>
    <submittedName>
        <fullName evidence="3">Pentatricopeptide repeat-containing protein</fullName>
    </submittedName>
</protein>
<keyword evidence="4" id="KW-1185">Reference proteome</keyword>
<dbReference type="FunFam" id="1.25.40.10:FF:000158">
    <property type="entry name" value="pentatricopeptide repeat-containing protein At2g33680"/>
    <property type="match status" value="1"/>
</dbReference>
<dbReference type="Pfam" id="PF13041">
    <property type="entry name" value="PPR_2"/>
    <property type="match status" value="2"/>
</dbReference>
<name>A0AAV9C2Q4_ACOCL</name>
<dbReference type="GO" id="GO:0009451">
    <property type="term" value="P:RNA modification"/>
    <property type="evidence" value="ECO:0007669"/>
    <property type="project" value="InterPro"/>
</dbReference>
<dbReference type="PROSITE" id="PS51375">
    <property type="entry name" value="PPR"/>
    <property type="match status" value="3"/>
</dbReference>
<feature type="repeat" description="PPR" evidence="2">
    <location>
        <begin position="218"/>
        <end position="248"/>
    </location>
</feature>
<dbReference type="Pfam" id="PF01535">
    <property type="entry name" value="PPR"/>
    <property type="match status" value="1"/>
</dbReference>
<dbReference type="Proteomes" id="UP001180020">
    <property type="component" value="Unassembled WGS sequence"/>
</dbReference>
<gene>
    <name evidence="3" type="primary">PCMP-H14</name>
    <name evidence="3" type="ORF">QJS10_CPB22g00893</name>
</gene>
<feature type="repeat" description="PPR" evidence="2">
    <location>
        <begin position="183"/>
        <end position="217"/>
    </location>
</feature>
<organism evidence="3 4">
    <name type="scientific">Acorus calamus</name>
    <name type="common">Sweet flag</name>
    <dbReference type="NCBI Taxonomy" id="4465"/>
    <lineage>
        <taxon>Eukaryota</taxon>
        <taxon>Viridiplantae</taxon>
        <taxon>Streptophyta</taxon>
        <taxon>Embryophyta</taxon>
        <taxon>Tracheophyta</taxon>
        <taxon>Spermatophyta</taxon>
        <taxon>Magnoliopsida</taxon>
        <taxon>Liliopsida</taxon>
        <taxon>Acoraceae</taxon>
        <taxon>Acorus</taxon>
    </lineage>
</organism>
<dbReference type="AlphaFoldDB" id="A0AAV9C2Q4"/>
<sequence>MLCIGSSAHAAAMKRGFASDPQVRSGLIRMYAESGSTEASKWVYDEIEFPDVVMTTAMVCGLAEAGGVDSACGLFDRMPDRDVVAWNAMIAGYNLVGQPREALGIFNRMRSDGVLGNESTLGSVLSACSRLGALDCGEWVHGFIKRGGLRLSVALGTVLIDMYSKCGHVDGVMEVFNSMREKNVFTWNAAIGGLSMNGASVACLELFHSMLEHGVELNEVTFVSVLRGCAVAGMVDQGVEIFESMRRLHQIEPTLEHYGCMVDLYGRAGQLGEAINFILRCPSSRMWARGAHCSMRVGCTVTKLWVSLL</sequence>
<dbReference type="InterPro" id="IPR046960">
    <property type="entry name" value="PPR_At4g14850-like_plant"/>
</dbReference>
<evidence type="ECO:0000313" key="4">
    <source>
        <dbReference type="Proteomes" id="UP001180020"/>
    </source>
</evidence>
<dbReference type="PANTHER" id="PTHR47926">
    <property type="entry name" value="PENTATRICOPEPTIDE REPEAT-CONTAINING PROTEIN"/>
    <property type="match status" value="1"/>
</dbReference>
<dbReference type="InterPro" id="IPR002885">
    <property type="entry name" value="PPR_rpt"/>
</dbReference>
<evidence type="ECO:0000313" key="3">
    <source>
        <dbReference type="EMBL" id="KAK1282995.1"/>
    </source>
</evidence>
<keyword evidence="1" id="KW-0677">Repeat</keyword>
<accession>A0AAV9C2Q4</accession>
<dbReference type="GO" id="GO:0099402">
    <property type="term" value="P:plant organ development"/>
    <property type="evidence" value="ECO:0007669"/>
    <property type="project" value="UniProtKB-ARBA"/>
</dbReference>
<dbReference type="GO" id="GO:0003723">
    <property type="term" value="F:RNA binding"/>
    <property type="evidence" value="ECO:0007669"/>
    <property type="project" value="InterPro"/>
</dbReference>
<dbReference type="PANTHER" id="PTHR47926:SF379">
    <property type="entry name" value="TETRATRICOPEPTIDE-LIKE HELICAL DOMAIN SUPERFAMILY"/>
    <property type="match status" value="1"/>
</dbReference>
<dbReference type="NCBIfam" id="TIGR00756">
    <property type="entry name" value="PPR"/>
    <property type="match status" value="4"/>
</dbReference>
<reference evidence="3" key="2">
    <citation type="submission" date="2023-06" db="EMBL/GenBank/DDBJ databases">
        <authorList>
            <person name="Ma L."/>
            <person name="Liu K.-W."/>
            <person name="Li Z."/>
            <person name="Hsiao Y.-Y."/>
            <person name="Qi Y."/>
            <person name="Fu T."/>
            <person name="Tang G."/>
            <person name="Zhang D."/>
            <person name="Sun W.-H."/>
            <person name="Liu D.-K."/>
            <person name="Li Y."/>
            <person name="Chen G.-Z."/>
            <person name="Liu X.-D."/>
            <person name="Liao X.-Y."/>
            <person name="Jiang Y.-T."/>
            <person name="Yu X."/>
            <person name="Hao Y."/>
            <person name="Huang J."/>
            <person name="Zhao X.-W."/>
            <person name="Ke S."/>
            <person name="Chen Y.-Y."/>
            <person name="Wu W.-L."/>
            <person name="Hsu J.-L."/>
            <person name="Lin Y.-F."/>
            <person name="Huang M.-D."/>
            <person name="Li C.-Y."/>
            <person name="Huang L."/>
            <person name="Wang Z.-W."/>
            <person name="Zhao X."/>
            <person name="Zhong W.-Y."/>
            <person name="Peng D.-H."/>
            <person name="Ahmad S."/>
            <person name="Lan S."/>
            <person name="Zhang J.-S."/>
            <person name="Tsai W.-C."/>
            <person name="Van De Peer Y."/>
            <person name="Liu Z.-J."/>
        </authorList>
    </citation>
    <scope>NUCLEOTIDE SEQUENCE</scope>
    <source>
        <strain evidence="3">CP</strain>
        <tissue evidence="3">Leaves</tissue>
    </source>
</reference>
<dbReference type="Gene3D" id="1.25.40.10">
    <property type="entry name" value="Tetratricopeptide repeat domain"/>
    <property type="match status" value="2"/>
</dbReference>
<reference evidence="3" key="1">
    <citation type="journal article" date="2023" name="Nat. Commun.">
        <title>Diploid and tetraploid genomes of Acorus and the evolution of monocots.</title>
        <authorList>
            <person name="Ma L."/>
            <person name="Liu K.W."/>
            <person name="Li Z."/>
            <person name="Hsiao Y.Y."/>
            <person name="Qi Y."/>
            <person name="Fu T."/>
            <person name="Tang G.D."/>
            <person name="Zhang D."/>
            <person name="Sun W.H."/>
            <person name="Liu D.K."/>
            <person name="Li Y."/>
            <person name="Chen G.Z."/>
            <person name="Liu X.D."/>
            <person name="Liao X.Y."/>
            <person name="Jiang Y.T."/>
            <person name="Yu X."/>
            <person name="Hao Y."/>
            <person name="Huang J."/>
            <person name="Zhao X.W."/>
            <person name="Ke S."/>
            <person name="Chen Y.Y."/>
            <person name="Wu W.L."/>
            <person name="Hsu J.L."/>
            <person name="Lin Y.F."/>
            <person name="Huang M.D."/>
            <person name="Li C.Y."/>
            <person name="Huang L."/>
            <person name="Wang Z.W."/>
            <person name="Zhao X."/>
            <person name="Zhong W.Y."/>
            <person name="Peng D.H."/>
            <person name="Ahmad S."/>
            <person name="Lan S."/>
            <person name="Zhang J.S."/>
            <person name="Tsai W.C."/>
            <person name="Van de Peer Y."/>
            <person name="Liu Z.J."/>
        </authorList>
    </citation>
    <scope>NUCLEOTIDE SEQUENCE</scope>
    <source>
        <strain evidence="3">CP</strain>
    </source>
</reference>
<dbReference type="EMBL" id="JAUJYO010000022">
    <property type="protein sequence ID" value="KAK1282995.1"/>
    <property type="molecule type" value="Genomic_DNA"/>
</dbReference>